<reference evidence="2" key="1">
    <citation type="journal article" date="2017" name="Nat. Microbiol.">
        <title>Global analysis of biosynthetic gene clusters reveals vast potential of secondary metabolite production in Penicillium species.</title>
        <authorList>
            <person name="Nielsen J.C."/>
            <person name="Grijseels S."/>
            <person name="Prigent S."/>
            <person name="Ji B."/>
            <person name="Dainat J."/>
            <person name="Nielsen K.F."/>
            <person name="Frisvad J.C."/>
            <person name="Workman M."/>
            <person name="Nielsen J."/>
        </authorList>
    </citation>
    <scope>NUCLEOTIDE SEQUENCE [LARGE SCALE GENOMIC DNA]</scope>
    <source>
        <strain evidence="2">IBT 29525</strain>
    </source>
</reference>
<proteinExistence type="predicted"/>
<comment type="caution">
    <text evidence="1">The sequence shown here is derived from an EMBL/GenBank/DDBJ whole genome shotgun (WGS) entry which is preliminary data.</text>
</comment>
<protein>
    <submittedName>
        <fullName evidence="1">Uncharacterized protein</fullName>
    </submittedName>
</protein>
<evidence type="ECO:0000313" key="1">
    <source>
        <dbReference type="EMBL" id="OQD94764.1"/>
    </source>
</evidence>
<organism evidence="1 2">
    <name type="scientific">Penicillium solitum</name>
    <dbReference type="NCBI Taxonomy" id="60172"/>
    <lineage>
        <taxon>Eukaryota</taxon>
        <taxon>Fungi</taxon>
        <taxon>Dikarya</taxon>
        <taxon>Ascomycota</taxon>
        <taxon>Pezizomycotina</taxon>
        <taxon>Eurotiomycetes</taxon>
        <taxon>Eurotiomycetidae</taxon>
        <taxon>Eurotiales</taxon>
        <taxon>Aspergillaceae</taxon>
        <taxon>Penicillium</taxon>
    </lineage>
</organism>
<accession>A0A1V6QZZ7</accession>
<gene>
    <name evidence="1" type="ORF">PENSOL_c024G05374</name>
</gene>
<name>A0A1V6QZZ7_9EURO</name>
<dbReference type="EMBL" id="MDYO01000024">
    <property type="protein sequence ID" value="OQD94764.1"/>
    <property type="molecule type" value="Genomic_DNA"/>
</dbReference>
<evidence type="ECO:0000313" key="2">
    <source>
        <dbReference type="Proteomes" id="UP000191612"/>
    </source>
</evidence>
<dbReference type="Proteomes" id="UP000191612">
    <property type="component" value="Unassembled WGS sequence"/>
</dbReference>
<dbReference type="AlphaFoldDB" id="A0A1V6QZZ7"/>
<sequence length="25" mass="2743">MDDNASFISRPVALTNKTAKLTHIV</sequence>
<keyword evidence="2" id="KW-1185">Reference proteome</keyword>